<accession>A0A915YF31</accession>
<protein>
    <submittedName>
        <fullName evidence="2">Uncharacterized protein</fullName>
    </submittedName>
</protein>
<dbReference type="KEGG" id="aup:AsAng_0026690"/>
<feature type="transmembrane region" description="Helical" evidence="1">
    <location>
        <begin position="137"/>
        <end position="156"/>
    </location>
</feature>
<keyword evidence="3" id="KW-1185">Reference proteome</keyword>
<organism evidence="2 3">
    <name type="scientific">Aureispira anguillae</name>
    <dbReference type="NCBI Taxonomy" id="2864201"/>
    <lineage>
        <taxon>Bacteria</taxon>
        <taxon>Pseudomonadati</taxon>
        <taxon>Bacteroidota</taxon>
        <taxon>Saprospiria</taxon>
        <taxon>Saprospirales</taxon>
        <taxon>Saprospiraceae</taxon>
        <taxon>Aureispira</taxon>
    </lineage>
</organism>
<keyword evidence="1" id="KW-0812">Transmembrane</keyword>
<feature type="transmembrane region" description="Helical" evidence="1">
    <location>
        <begin position="78"/>
        <end position="98"/>
    </location>
</feature>
<keyword evidence="1" id="KW-0472">Membrane</keyword>
<dbReference type="AlphaFoldDB" id="A0A915YF31"/>
<evidence type="ECO:0000256" key="1">
    <source>
        <dbReference type="SAM" id="Phobius"/>
    </source>
</evidence>
<name>A0A915YF31_9BACT</name>
<feature type="transmembrane region" description="Helical" evidence="1">
    <location>
        <begin position="12"/>
        <end position="36"/>
    </location>
</feature>
<evidence type="ECO:0000313" key="2">
    <source>
        <dbReference type="EMBL" id="BDS11954.1"/>
    </source>
</evidence>
<feature type="transmembrane region" description="Helical" evidence="1">
    <location>
        <begin position="56"/>
        <end position="71"/>
    </location>
</feature>
<sequence>MHTNKFINHEATRGIGICLLFFSFLIDFIHFCKMNYYDPSHVDILVNPFQHEHMSYFWWLLSFVGLLGLLQKIKKISYLLILFFIMGVITYDVYSFFLLDQLMIRGSFAFDIYILELVTVIMAIYLYLIFHREVSLTLCNIILICFIYMFFFIYIYSNLLHPLNGFSFE</sequence>
<evidence type="ECO:0000313" key="3">
    <source>
        <dbReference type="Proteomes" id="UP001060919"/>
    </source>
</evidence>
<dbReference type="EMBL" id="AP026867">
    <property type="protein sequence ID" value="BDS11954.1"/>
    <property type="molecule type" value="Genomic_DNA"/>
</dbReference>
<reference evidence="2" key="1">
    <citation type="submission" date="2022-09" db="EMBL/GenBank/DDBJ databases">
        <title>Aureispira anguillicida sp. nov., isolated from Leptocephalus of Japanese eel Anguilla japonica.</title>
        <authorList>
            <person name="Yuasa K."/>
            <person name="Mekata T."/>
            <person name="Ikunari K."/>
        </authorList>
    </citation>
    <scope>NUCLEOTIDE SEQUENCE</scope>
    <source>
        <strain evidence="2">EL160426</strain>
    </source>
</reference>
<proteinExistence type="predicted"/>
<feature type="transmembrane region" description="Helical" evidence="1">
    <location>
        <begin position="110"/>
        <end position="130"/>
    </location>
</feature>
<gene>
    <name evidence="2" type="ORF">AsAng_0026690</name>
</gene>
<keyword evidence="1" id="KW-1133">Transmembrane helix</keyword>
<dbReference type="Proteomes" id="UP001060919">
    <property type="component" value="Chromosome"/>
</dbReference>